<comment type="similarity">
    <text evidence="9">Belongs to the SecE/SEC61-gamma family.</text>
</comment>
<dbReference type="Gene3D" id="1.20.5.1030">
    <property type="entry name" value="Preprotein translocase secy subunit"/>
    <property type="match status" value="1"/>
</dbReference>
<evidence type="ECO:0000256" key="5">
    <source>
        <dbReference type="ARBA" id="ARBA00022927"/>
    </source>
</evidence>
<dbReference type="AlphaFoldDB" id="A0A917JH77"/>
<comment type="subunit">
    <text evidence="9">Component of the Sec protein translocase complex. Heterotrimer consisting of SecY, SecE and SecG subunits. The heterotrimers can form oligomers, although 1 heterotrimer is thought to be able to translocate proteins. Interacts with the ribosome. Interacts with SecDF, and other proteins may be involved. Interacts with SecA.</text>
</comment>
<keyword evidence="2 9" id="KW-0813">Transport</keyword>
<dbReference type="GO" id="GO:0006605">
    <property type="term" value="P:protein targeting"/>
    <property type="evidence" value="ECO:0007669"/>
    <property type="project" value="UniProtKB-UniRule"/>
</dbReference>
<dbReference type="HAMAP" id="MF_00422">
    <property type="entry name" value="SecE"/>
    <property type="match status" value="1"/>
</dbReference>
<keyword evidence="4 9" id="KW-0812">Transmembrane</keyword>
<evidence type="ECO:0000256" key="4">
    <source>
        <dbReference type="ARBA" id="ARBA00022692"/>
    </source>
</evidence>
<dbReference type="InterPro" id="IPR038379">
    <property type="entry name" value="SecE_sf"/>
</dbReference>
<reference evidence="10" key="2">
    <citation type="submission" date="2020-09" db="EMBL/GenBank/DDBJ databases">
        <authorList>
            <person name="Sun Q."/>
            <person name="Sedlacek I."/>
        </authorList>
    </citation>
    <scope>NUCLEOTIDE SEQUENCE</scope>
    <source>
        <strain evidence="10">CCM 8433</strain>
    </source>
</reference>
<dbReference type="EMBL" id="BMDT01000006">
    <property type="protein sequence ID" value="GGI65787.1"/>
    <property type="molecule type" value="Genomic_DNA"/>
</dbReference>
<evidence type="ECO:0000256" key="3">
    <source>
        <dbReference type="ARBA" id="ARBA00022475"/>
    </source>
</evidence>
<dbReference type="PANTHER" id="PTHR33910">
    <property type="entry name" value="PROTEIN TRANSLOCASE SUBUNIT SECE"/>
    <property type="match status" value="1"/>
</dbReference>
<evidence type="ECO:0000256" key="8">
    <source>
        <dbReference type="ARBA" id="ARBA00023136"/>
    </source>
</evidence>
<comment type="caution">
    <text evidence="10">The sequence shown here is derived from an EMBL/GenBank/DDBJ whole genome shotgun (WGS) entry which is preliminary data.</text>
</comment>
<keyword evidence="5 9" id="KW-0653">Protein transport</keyword>
<dbReference type="GO" id="GO:0008320">
    <property type="term" value="F:protein transmembrane transporter activity"/>
    <property type="evidence" value="ECO:0007669"/>
    <property type="project" value="UniProtKB-UniRule"/>
</dbReference>
<evidence type="ECO:0000256" key="9">
    <source>
        <dbReference type="HAMAP-Rule" id="MF_00422"/>
    </source>
</evidence>
<dbReference type="GO" id="GO:0065002">
    <property type="term" value="P:intracellular protein transmembrane transport"/>
    <property type="evidence" value="ECO:0007669"/>
    <property type="project" value="UniProtKB-UniRule"/>
</dbReference>
<evidence type="ECO:0000256" key="6">
    <source>
        <dbReference type="ARBA" id="ARBA00022989"/>
    </source>
</evidence>
<keyword evidence="6 9" id="KW-1133">Transmembrane helix</keyword>
<dbReference type="Proteomes" id="UP000622610">
    <property type="component" value="Unassembled WGS sequence"/>
</dbReference>
<dbReference type="GO" id="GO:0005886">
    <property type="term" value="C:plasma membrane"/>
    <property type="evidence" value="ECO:0007669"/>
    <property type="project" value="UniProtKB-UniRule"/>
</dbReference>
<reference evidence="10" key="1">
    <citation type="journal article" date="2014" name="Int. J. Syst. Evol. Microbiol.">
        <title>Complete genome sequence of Corynebacterium casei LMG S-19264T (=DSM 44701T), isolated from a smear-ripened cheese.</title>
        <authorList>
            <consortium name="US DOE Joint Genome Institute (JGI-PGF)"/>
            <person name="Walter F."/>
            <person name="Albersmeier A."/>
            <person name="Kalinowski J."/>
            <person name="Ruckert C."/>
        </authorList>
    </citation>
    <scope>NUCLEOTIDE SEQUENCE</scope>
    <source>
        <strain evidence="10">CCM 8433</strain>
    </source>
</reference>
<proteinExistence type="inferred from homology"/>
<dbReference type="RefSeq" id="WP_188367627.1">
    <property type="nucleotide sequence ID" value="NZ_BMDT01000006.1"/>
</dbReference>
<dbReference type="InterPro" id="IPR005807">
    <property type="entry name" value="SecE_bac"/>
</dbReference>
<evidence type="ECO:0000313" key="10">
    <source>
        <dbReference type="EMBL" id="GGI65787.1"/>
    </source>
</evidence>
<keyword evidence="8 9" id="KW-0472">Membrane</keyword>
<dbReference type="Pfam" id="PF00584">
    <property type="entry name" value="SecE"/>
    <property type="match status" value="1"/>
</dbReference>
<dbReference type="NCBIfam" id="TIGR00964">
    <property type="entry name" value="secE_bact"/>
    <property type="match status" value="1"/>
</dbReference>
<dbReference type="GO" id="GO:0009306">
    <property type="term" value="P:protein secretion"/>
    <property type="evidence" value="ECO:0007669"/>
    <property type="project" value="UniProtKB-UniRule"/>
</dbReference>
<dbReference type="InterPro" id="IPR001901">
    <property type="entry name" value="Translocase_SecE/Sec61-g"/>
</dbReference>
<dbReference type="GO" id="GO:0043952">
    <property type="term" value="P:protein transport by the Sec complex"/>
    <property type="evidence" value="ECO:0007669"/>
    <property type="project" value="UniProtKB-UniRule"/>
</dbReference>
<sequence length="56" mass="6566">MKFIRGVKEEMKKVTWPTGKQLRRDAMIVIQTSIIFAILFYVMDTGVQTAFSWILK</sequence>
<keyword evidence="11" id="KW-1185">Reference proteome</keyword>
<keyword evidence="7 9" id="KW-0811">Translocation</keyword>
<organism evidence="10 11">
    <name type="scientific">Enterococcus alcedinis</name>
    <dbReference type="NCBI Taxonomy" id="1274384"/>
    <lineage>
        <taxon>Bacteria</taxon>
        <taxon>Bacillati</taxon>
        <taxon>Bacillota</taxon>
        <taxon>Bacilli</taxon>
        <taxon>Lactobacillales</taxon>
        <taxon>Enterococcaceae</taxon>
        <taxon>Enterococcus</taxon>
    </lineage>
</organism>
<evidence type="ECO:0000256" key="1">
    <source>
        <dbReference type="ARBA" id="ARBA00004370"/>
    </source>
</evidence>
<evidence type="ECO:0000313" key="11">
    <source>
        <dbReference type="Proteomes" id="UP000622610"/>
    </source>
</evidence>
<evidence type="ECO:0000256" key="2">
    <source>
        <dbReference type="ARBA" id="ARBA00022448"/>
    </source>
</evidence>
<accession>A0A917JH77</accession>
<evidence type="ECO:0000256" key="7">
    <source>
        <dbReference type="ARBA" id="ARBA00023010"/>
    </source>
</evidence>
<protein>
    <recommendedName>
        <fullName evidence="9">Protein translocase subunit SecE</fullName>
    </recommendedName>
</protein>
<comment type="function">
    <text evidence="9">Essential subunit of the Sec protein translocation channel SecYEG. Clamps together the 2 halves of SecY. May contact the channel plug during translocation.</text>
</comment>
<keyword evidence="3 9" id="KW-1003">Cell membrane</keyword>
<comment type="subcellular location">
    <subcellularLocation>
        <location evidence="1">Membrane</location>
    </subcellularLocation>
</comment>
<dbReference type="PANTHER" id="PTHR33910:SF1">
    <property type="entry name" value="PROTEIN TRANSLOCASE SUBUNIT SECE"/>
    <property type="match status" value="1"/>
</dbReference>
<gene>
    <name evidence="9 10" type="primary">secE</name>
    <name evidence="10" type="ORF">GCM10011482_14410</name>
</gene>
<name>A0A917JH77_9ENTE</name>